<dbReference type="EMBL" id="FOHT01000067">
    <property type="protein sequence ID" value="SEU16320.1"/>
    <property type="molecule type" value="Genomic_DNA"/>
</dbReference>
<dbReference type="Proteomes" id="UP000023772">
    <property type="component" value="Chromosome"/>
</dbReference>
<evidence type="ECO:0000259" key="1">
    <source>
        <dbReference type="Pfam" id="PF24731"/>
    </source>
</evidence>
<dbReference type="InterPro" id="IPR056100">
    <property type="entry name" value="DUF7683"/>
</dbReference>
<dbReference type="STRING" id="1168034.FH5T_03760"/>
<gene>
    <name evidence="2" type="ORF">FH5T_03760</name>
    <name evidence="3" type="ORF">SAMN05444285_1672</name>
</gene>
<dbReference type="EMBL" id="CP007451">
    <property type="protein sequence ID" value="AHW61562.1"/>
    <property type="molecule type" value="Genomic_DNA"/>
</dbReference>
<keyword evidence="4" id="KW-1185">Reference proteome</keyword>
<feature type="domain" description="DUF7683" evidence="1">
    <location>
        <begin position="8"/>
        <end position="76"/>
    </location>
</feature>
<evidence type="ECO:0000313" key="5">
    <source>
        <dbReference type="Proteomes" id="UP000181981"/>
    </source>
</evidence>
<reference evidence="2 4" key="1">
    <citation type="submission" date="2014-03" db="EMBL/GenBank/DDBJ databases">
        <title>Complete genome sequence of a deeply braunched marine Bacteroidia bacterium Draconibacterium orientale type strain FH5T.</title>
        <authorList>
            <person name="Li X."/>
            <person name="Wang X."/>
            <person name="Xie Z."/>
            <person name="Du Z."/>
            <person name="Chen G."/>
        </authorList>
    </citation>
    <scope>NUCLEOTIDE SEQUENCE [LARGE SCALE GENOMIC DNA]</scope>
    <source>
        <strain evidence="2 4">FH5</strain>
    </source>
</reference>
<name>X5DLW0_9BACT</name>
<dbReference type="Proteomes" id="UP000181981">
    <property type="component" value="Unassembled WGS sequence"/>
</dbReference>
<evidence type="ECO:0000313" key="4">
    <source>
        <dbReference type="Proteomes" id="UP000023772"/>
    </source>
</evidence>
<dbReference type="AlphaFoldDB" id="X5DLW0"/>
<dbReference type="HOGENOM" id="CLU_1330200_0_0_10"/>
<dbReference type="KEGG" id="dori:FH5T_03760"/>
<accession>X5DLW0</accession>
<dbReference type="Pfam" id="PF24731">
    <property type="entry name" value="DUF7683"/>
    <property type="match status" value="1"/>
</dbReference>
<evidence type="ECO:0000313" key="3">
    <source>
        <dbReference type="EMBL" id="SEU16320.1"/>
    </source>
</evidence>
<dbReference type="OrthoDB" id="1494903at2"/>
<organism evidence="3 5">
    <name type="scientific">Draconibacterium orientale</name>
    <dbReference type="NCBI Taxonomy" id="1168034"/>
    <lineage>
        <taxon>Bacteria</taxon>
        <taxon>Pseudomonadati</taxon>
        <taxon>Bacteroidota</taxon>
        <taxon>Bacteroidia</taxon>
        <taxon>Marinilabiliales</taxon>
        <taxon>Prolixibacteraceae</taxon>
        <taxon>Draconibacterium</taxon>
    </lineage>
</organism>
<reference evidence="3 5" key="2">
    <citation type="submission" date="2016-10" db="EMBL/GenBank/DDBJ databases">
        <authorList>
            <person name="de Groot N.N."/>
        </authorList>
    </citation>
    <scope>NUCLEOTIDE SEQUENCE [LARGE SCALE GENOMIC DNA]</scope>
    <source>
        <strain evidence="3 5">DSM 25947</strain>
    </source>
</reference>
<dbReference type="RefSeq" id="WP_038555835.1">
    <property type="nucleotide sequence ID" value="NZ_FOHT01000067.1"/>
</dbReference>
<sequence length="206" mass="24731">MRKDKIYRQIDVFDKKTEELVDEIVLDFFDLDLMKSRFEIPPDDHLMYNPYEIDSSKTDLFSTIKFNFKKYDYFIACYRGLSKDEQEVWLINNYCKKALRKRLINQIKSHRDKFRKSLSHFDSLDLSLFDNLIINEKEIIRKQAEKLKTKQVYVISESSDFDRKIFNLNECLDSVLFSGFGNIIIFGESKFVYFEGEGKNNRWISK</sequence>
<evidence type="ECO:0000313" key="2">
    <source>
        <dbReference type="EMBL" id="AHW61562.1"/>
    </source>
</evidence>
<proteinExistence type="predicted"/>
<protein>
    <recommendedName>
        <fullName evidence="1">DUF7683 domain-containing protein</fullName>
    </recommendedName>
</protein>